<gene>
    <name evidence="1" type="ORF">HHI36_011852</name>
</gene>
<sequence>MNESRELAVHLAENSNKYDNLEKLTNISLRDSIVNMQDNELYPNGFEFDIRSDYLPFFLSLFGYKRILLATSMKQTLHEVENNKRNNKNLPQCVDDNKKVLALLNQYFLNDWTCLKIQFFRLYELLIPIRDTFTGMAIVSHRKCWIQMLCFMPKGLEKSRLNAKLATHGLKLVTYSMNFLHSIRSCQKDIAPFEKVASLILKNIKYCF</sequence>
<dbReference type="AlphaFoldDB" id="A0ABD2NCK3"/>
<protein>
    <submittedName>
        <fullName evidence="1">Uncharacterized protein</fullName>
    </submittedName>
</protein>
<keyword evidence="2" id="KW-1185">Reference proteome</keyword>
<evidence type="ECO:0000313" key="2">
    <source>
        <dbReference type="Proteomes" id="UP001516400"/>
    </source>
</evidence>
<accession>A0ABD2NCK3</accession>
<reference evidence="1 2" key="1">
    <citation type="journal article" date="2021" name="BMC Biol.">
        <title>Horizontally acquired antibacterial genes associated with adaptive radiation of ladybird beetles.</title>
        <authorList>
            <person name="Li H.S."/>
            <person name="Tang X.F."/>
            <person name="Huang Y.H."/>
            <person name="Xu Z.Y."/>
            <person name="Chen M.L."/>
            <person name="Du X.Y."/>
            <person name="Qiu B.Y."/>
            <person name="Chen P.T."/>
            <person name="Zhang W."/>
            <person name="Slipinski A."/>
            <person name="Escalona H.E."/>
            <person name="Waterhouse R.M."/>
            <person name="Zwick A."/>
            <person name="Pang H."/>
        </authorList>
    </citation>
    <scope>NUCLEOTIDE SEQUENCE [LARGE SCALE GENOMIC DNA]</scope>
    <source>
        <strain evidence="1">SYSU2018</strain>
    </source>
</reference>
<dbReference type="Proteomes" id="UP001516400">
    <property type="component" value="Unassembled WGS sequence"/>
</dbReference>
<organism evidence="1 2">
    <name type="scientific">Cryptolaemus montrouzieri</name>
    <dbReference type="NCBI Taxonomy" id="559131"/>
    <lineage>
        <taxon>Eukaryota</taxon>
        <taxon>Metazoa</taxon>
        <taxon>Ecdysozoa</taxon>
        <taxon>Arthropoda</taxon>
        <taxon>Hexapoda</taxon>
        <taxon>Insecta</taxon>
        <taxon>Pterygota</taxon>
        <taxon>Neoptera</taxon>
        <taxon>Endopterygota</taxon>
        <taxon>Coleoptera</taxon>
        <taxon>Polyphaga</taxon>
        <taxon>Cucujiformia</taxon>
        <taxon>Coccinelloidea</taxon>
        <taxon>Coccinellidae</taxon>
        <taxon>Scymninae</taxon>
        <taxon>Scymnini</taxon>
        <taxon>Cryptolaemus</taxon>
    </lineage>
</organism>
<dbReference type="EMBL" id="JABFTP020000103">
    <property type="protein sequence ID" value="KAL3276471.1"/>
    <property type="molecule type" value="Genomic_DNA"/>
</dbReference>
<proteinExistence type="predicted"/>
<name>A0ABD2NCK3_9CUCU</name>
<comment type="caution">
    <text evidence="1">The sequence shown here is derived from an EMBL/GenBank/DDBJ whole genome shotgun (WGS) entry which is preliminary data.</text>
</comment>
<evidence type="ECO:0000313" key="1">
    <source>
        <dbReference type="EMBL" id="KAL3276471.1"/>
    </source>
</evidence>